<sequence length="321" mass="38802">MYDLRTIIYFMFKISNYLNQLGVLKSIFLFERLTKKVTHLYCIGHFNNEPFLDSDQLLDYISTKKIHNYNGLKEMWNLATTLQFLYEDSLKNMEKKERTVDVKLAFDYCYREDDNILYDFIIYKINSTYVTDVITNEYEEFQESEIPYKFILLKEIILKCKKICYNLEMLYPEFKNEKISNIYKNTYAIHNPHSNFHSILFSFNQFQFLDLNNMEVLYPVKTVLDRFSKTEHVREQELYNQFFVGNAITKFLKCLKEFQINDKSRSDMKFIYEKMKEEGLIHSTVKQSDFLKWLSITYNINIEKTNNFNPTKKRLNSYSNC</sequence>
<evidence type="ECO:0000313" key="1">
    <source>
        <dbReference type="EMBL" id="REE24719.1"/>
    </source>
</evidence>
<dbReference type="AlphaFoldDB" id="A0A3D9MX75"/>
<reference evidence="1 2" key="1">
    <citation type="submission" date="2018-07" db="EMBL/GenBank/DDBJ databases">
        <title>Genomic Encyclopedia of Type Strains, Phase III (KMG-III): the genomes of soil and plant-associated and newly described type strains.</title>
        <authorList>
            <person name="Whitman W."/>
        </authorList>
    </citation>
    <scope>NUCLEOTIDE SEQUENCE [LARGE SCALE GENOMIC DNA]</scope>
    <source>
        <strain evidence="1 2">CECT 7948</strain>
    </source>
</reference>
<protein>
    <submittedName>
        <fullName evidence="1">Uncharacterized protein</fullName>
    </submittedName>
</protein>
<comment type="caution">
    <text evidence="1">The sequence shown here is derived from an EMBL/GenBank/DDBJ whole genome shotgun (WGS) entry which is preliminary data.</text>
</comment>
<evidence type="ECO:0000313" key="2">
    <source>
        <dbReference type="Proteomes" id="UP000256919"/>
    </source>
</evidence>
<gene>
    <name evidence="1" type="ORF">DFQ09_10323</name>
</gene>
<dbReference type="EMBL" id="QREI01000003">
    <property type="protein sequence ID" value="REE24719.1"/>
    <property type="molecule type" value="Genomic_DNA"/>
</dbReference>
<dbReference type="Proteomes" id="UP000256919">
    <property type="component" value="Unassembled WGS sequence"/>
</dbReference>
<proteinExistence type="predicted"/>
<name>A0A3D9MX75_9FLAO</name>
<accession>A0A3D9MX75</accession>
<organism evidence="1 2">
    <name type="scientific">Winogradskyella pacifica</name>
    <dbReference type="NCBI Taxonomy" id="664642"/>
    <lineage>
        <taxon>Bacteria</taxon>
        <taxon>Pseudomonadati</taxon>
        <taxon>Bacteroidota</taxon>
        <taxon>Flavobacteriia</taxon>
        <taxon>Flavobacteriales</taxon>
        <taxon>Flavobacteriaceae</taxon>
        <taxon>Winogradskyella</taxon>
    </lineage>
</organism>
<keyword evidence="2" id="KW-1185">Reference proteome</keyword>